<accession>A0A545SYR3</accession>
<evidence type="ECO:0000313" key="4">
    <source>
        <dbReference type="EMBL" id="TQV70105.1"/>
    </source>
</evidence>
<dbReference type="PROSITE" id="PS50110">
    <property type="entry name" value="RESPONSE_REGULATORY"/>
    <property type="match status" value="1"/>
</dbReference>
<dbReference type="SUPFAM" id="SSF52172">
    <property type="entry name" value="CheY-like"/>
    <property type="match status" value="1"/>
</dbReference>
<sequence length="178" mass="18844">MASVYHEPVPPPPVAQSKAGGCPEIAMTSAAADGPELLLVEDTVIIAIDFKDRLQDAGASAVTIALKLSEAQDALLHCDYDGVVLDVKLGSENSLALADALLVRDIPVVFVTGYDTDFLRPASLRSIPVYEKPVSSRDLTDIVHSFDTASGHTRKVSLTVPNLFANLVGTKVQSARCS</sequence>
<evidence type="ECO:0000256" key="1">
    <source>
        <dbReference type="PROSITE-ProRule" id="PRU00169"/>
    </source>
</evidence>
<dbReference type="AlphaFoldDB" id="A0A545SYR3"/>
<proteinExistence type="predicted"/>
<name>A0A545SYR3_9PROT</name>
<feature type="region of interest" description="Disordered" evidence="2">
    <location>
        <begin position="1"/>
        <end position="20"/>
    </location>
</feature>
<evidence type="ECO:0000256" key="2">
    <source>
        <dbReference type="SAM" id="MobiDB-lite"/>
    </source>
</evidence>
<dbReference type="Proteomes" id="UP000315252">
    <property type="component" value="Unassembled WGS sequence"/>
</dbReference>
<dbReference type="InterPro" id="IPR011006">
    <property type="entry name" value="CheY-like_superfamily"/>
</dbReference>
<dbReference type="InterPro" id="IPR001789">
    <property type="entry name" value="Sig_transdc_resp-reg_receiver"/>
</dbReference>
<evidence type="ECO:0000313" key="5">
    <source>
        <dbReference type="Proteomes" id="UP000315252"/>
    </source>
</evidence>
<gene>
    <name evidence="4" type="ORF">FKG95_28500</name>
</gene>
<dbReference type="EMBL" id="VHSH01000019">
    <property type="protein sequence ID" value="TQV70105.1"/>
    <property type="molecule type" value="Genomic_DNA"/>
</dbReference>
<dbReference type="Gene3D" id="3.40.50.2300">
    <property type="match status" value="1"/>
</dbReference>
<organism evidence="4 5">
    <name type="scientific">Denitrobaculum tricleocarpae</name>
    <dbReference type="NCBI Taxonomy" id="2591009"/>
    <lineage>
        <taxon>Bacteria</taxon>
        <taxon>Pseudomonadati</taxon>
        <taxon>Pseudomonadota</taxon>
        <taxon>Alphaproteobacteria</taxon>
        <taxon>Rhodospirillales</taxon>
        <taxon>Rhodospirillaceae</taxon>
        <taxon>Denitrobaculum</taxon>
    </lineage>
</organism>
<dbReference type="SMART" id="SM00448">
    <property type="entry name" value="REC"/>
    <property type="match status" value="1"/>
</dbReference>
<protein>
    <submittedName>
        <fullName evidence="4">Response regulator</fullName>
    </submittedName>
</protein>
<reference evidence="4 5" key="1">
    <citation type="submission" date="2019-06" db="EMBL/GenBank/DDBJ databases">
        <title>Whole genome sequence for Rhodospirillaceae sp. R148.</title>
        <authorList>
            <person name="Wang G."/>
        </authorList>
    </citation>
    <scope>NUCLEOTIDE SEQUENCE [LARGE SCALE GENOMIC DNA]</scope>
    <source>
        <strain evidence="4 5">R148</strain>
    </source>
</reference>
<dbReference type="OrthoDB" id="582170at2"/>
<dbReference type="GO" id="GO:0000160">
    <property type="term" value="P:phosphorelay signal transduction system"/>
    <property type="evidence" value="ECO:0007669"/>
    <property type="project" value="InterPro"/>
</dbReference>
<feature type="modified residue" description="4-aspartylphosphate" evidence="1">
    <location>
        <position position="86"/>
    </location>
</feature>
<comment type="caution">
    <text evidence="4">The sequence shown here is derived from an EMBL/GenBank/DDBJ whole genome shotgun (WGS) entry which is preliminary data.</text>
</comment>
<keyword evidence="5" id="KW-1185">Reference proteome</keyword>
<keyword evidence="1" id="KW-0597">Phosphoprotein</keyword>
<evidence type="ECO:0000259" key="3">
    <source>
        <dbReference type="PROSITE" id="PS50110"/>
    </source>
</evidence>
<feature type="domain" description="Response regulatory" evidence="3">
    <location>
        <begin position="36"/>
        <end position="147"/>
    </location>
</feature>